<organism evidence="2 3">
    <name type="scientific">Acidisarcina polymorpha</name>
    <dbReference type="NCBI Taxonomy" id="2211140"/>
    <lineage>
        <taxon>Bacteria</taxon>
        <taxon>Pseudomonadati</taxon>
        <taxon>Acidobacteriota</taxon>
        <taxon>Terriglobia</taxon>
        <taxon>Terriglobales</taxon>
        <taxon>Acidobacteriaceae</taxon>
        <taxon>Acidisarcina</taxon>
    </lineage>
</organism>
<proteinExistence type="predicted"/>
<accession>A0A2Z5G574</accession>
<dbReference type="Proteomes" id="UP000253606">
    <property type="component" value="Chromosome"/>
</dbReference>
<protein>
    <submittedName>
        <fullName evidence="2">Putative alpha-dextrin endo-1, 6-alpha-glucosidase</fullName>
    </submittedName>
</protein>
<evidence type="ECO:0000256" key="1">
    <source>
        <dbReference type="SAM" id="MobiDB-lite"/>
    </source>
</evidence>
<dbReference type="InterPro" id="IPR050583">
    <property type="entry name" value="Mycobacterial_A85_antigen"/>
</dbReference>
<dbReference type="RefSeq" id="WP_161557529.1">
    <property type="nucleotide sequence ID" value="NZ_CP030840.1"/>
</dbReference>
<reference evidence="2 3" key="1">
    <citation type="journal article" date="2018" name="Front. Microbiol.">
        <title>Hydrolytic Capabilities as a Key to Environmental Success: Chitinolytic and Cellulolytic Acidobacteria From Acidic Sub-arctic Soils and Boreal Peatlands.</title>
        <authorList>
            <person name="Belova S.E."/>
            <person name="Ravin N.V."/>
            <person name="Pankratov T.A."/>
            <person name="Rakitin A.L."/>
            <person name="Ivanova A.A."/>
            <person name="Beletsky A.V."/>
            <person name="Mardanov A.V."/>
            <person name="Sinninghe Damste J.S."/>
            <person name="Dedysh S.N."/>
        </authorList>
    </citation>
    <scope>NUCLEOTIDE SEQUENCE [LARGE SCALE GENOMIC DNA]</scope>
    <source>
        <strain evidence="2 3">SBC82</strain>
    </source>
</reference>
<dbReference type="EMBL" id="CP030840">
    <property type="protein sequence ID" value="AXC14332.1"/>
    <property type="molecule type" value="Genomic_DNA"/>
</dbReference>
<dbReference type="Pfam" id="PF00756">
    <property type="entry name" value="Esterase"/>
    <property type="match status" value="1"/>
</dbReference>
<dbReference type="InterPro" id="IPR000801">
    <property type="entry name" value="Esterase-like"/>
</dbReference>
<sequence length="280" mass="31746">MTTLRADEEEEKPLQAGGPPFSSGLCSRLVIHPQFHSRLLADDRNIIVYLPPGYEDAERHYPVLYMHDGQNLFDPETSFVRGRTWEIGENADRLILSGEIEPLIVVGVYNTPRRLEEYTHARDRRMGGGEANKYGLLLVEELKPWIDDEYRTLRDENNTAMGGSSLGGLVTLYLGLLHTETFGKLAVMSPSVWWNHKSILGFVNEYDGPPWPRIWLDVGDGEGPRTHADADLLYKRLVANGWKPEINIHYQMVEGGTHDESAWAARVGDMLRFLFPAKQS</sequence>
<keyword evidence="3" id="KW-1185">Reference proteome</keyword>
<evidence type="ECO:0000313" key="2">
    <source>
        <dbReference type="EMBL" id="AXC14332.1"/>
    </source>
</evidence>
<dbReference type="KEGG" id="abas:ACPOL_5076"/>
<evidence type="ECO:0000313" key="3">
    <source>
        <dbReference type="Proteomes" id="UP000253606"/>
    </source>
</evidence>
<dbReference type="PANTHER" id="PTHR48098:SF6">
    <property type="entry name" value="FERRI-BACILLIBACTIN ESTERASE BESA"/>
    <property type="match status" value="1"/>
</dbReference>
<dbReference type="Gene3D" id="3.40.50.1820">
    <property type="entry name" value="alpha/beta hydrolase"/>
    <property type="match status" value="1"/>
</dbReference>
<dbReference type="AlphaFoldDB" id="A0A2Z5G574"/>
<name>A0A2Z5G574_9BACT</name>
<dbReference type="InterPro" id="IPR029058">
    <property type="entry name" value="AB_hydrolase_fold"/>
</dbReference>
<dbReference type="PANTHER" id="PTHR48098">
    <property type="entry name" value="ENTEROCHELIN ESTERASE-RELATED"/>
    <property type="match status" value="1"/>
</dbReference>
<dbReference type="SUPFAM" id="SSF53474">
    <property type="entry name" value="alpha/beta-Hydrolases"/>
    <property type="match status" value="1"/>
</dbReference>
<feature type="region of interest" description="Disordered" evidence="1">
    <location>
        <begin position="1"/>
        <end position="20"/>
    </location>
</feature>
<gene>
    <name evidence="2" type="ORF">ACPOL_5076</name>
</gene>